<evidence type="ECO:0000313" key="3">
    <source>
        <dbReference type="EMBL" id="CAF3588075.1"/>
    </source>
</evidence>
<feature type="compositionally biased region" description="Basic and acidic residues" evidence="1">
    <location>
        <begin position="315"/>
        <end position="329"/>
    </location>
</feature>
<evidence type="ECO:0000313" key="2">
    <source>
        <dbReference type="EMBL" id="CAF0802869.1"/>
    </source>
</evidence>
<dbReference type="EMBL" id="CAJNOQ010000453">
    <property type="protein sequence ID" value="CAF0802869.1"/>
    <property type="molecule type" value="Genomic_DNA"/>
</dbReference>
<name>A0A813T1E0_9BILA</name>
<organism evidence="2 4">
    <name type="scientific">Didymodactylos carnosus</name>
    <dbReference type="NCBI Taxonomy" id="1234261"/>
    <lineage>
        <taxon>Eukaryota</taxon>
        <taxon>Metazoa</taxon>
        <taxon>Spiralia</taxon>
        <taxon>Gnathifera</taxon>
        <taxon>Rotifera</taxon>
        <taxon>Eurotatoria</taxon>
        <taxon>Bdelloidea</taxon>
        <taxon>Philodinida</taxon>
        <taxon>Philodinidae</taxon>
        <taxon>Didymodactylos</taxon>
    </lineage>
</organism>
<reference evidence="2" key="1">
    <citation type="submission" date="2021-02" db="EMBL/GenBank/DDBJ databases">
        <authorList>
            <person name="Nowell W R."/>
        </authorList>
    </citation>
    <scope>NUCLEOTIDE SEQUENCE</scope>
</reference>
<feature type="region of interest" description="Disordered" evidence="1">
    <location>
        <begin position="200"/>
        <end position="262"/>
    </location>
</feature>
<accession>A0A813T1E0</accession>
<proteinExistence type="predicted"/>
<keyword evidence="4" id="KW-1185">Reference proteome</keyword>
<feature type="region of interest" description="Disordered" evidence="1">
    <location>
        <begin position="284"/>
        <end position="329"/>
    </location>
</feature>
<protein>
    <submittedName>
        <fullName evidence="2">Uncharacterized protein</fullName>
    </submittedName>
</protein>
<dbReference type="Proteomes" id="UP000663829">
    <property type="component" value="Unassembled WGS sequence"/>
</dbReference>
<dbReference type="AlphaFoldDB" id="A0A813T1E0"/>
<dbReference type="Proteomes" id="UP000681722">
    <property type="component" value="Unassembled WGS sequence"/>
</dbReference>
<evidence type="ECO:0000313" key="4">
    <source>
        <dbReference type="Proteomes" id="UP000663829"/>
    </source>
</evidence>
<gene>
    <name evidence="2" type="ORF">GPM918_LOCUS3612</name>
    <name evidence="3" type="ORF">SRO942_LOCUS3612</name>
</gene>
<dbReference type="EMBL" id="CAJOBC010000453">
    <property type="protein sequence ID" value="CAF3588075.1"/>
    <property type="molecule type" value="Genomic_DNA"/>
</dbReference>
<comment type="caution">
    <text evidence="2">The sequence shown here is derived from an EMBL/GenBank/DDBJ whole genome shotgun (WGS) entry which is preliminary data.</text>
</comment>
<evidence type="ECO:0000256" key="1">
    <source>
        <dbReference type="SAM" id="MobiDB-lite"/>
    </source>
</evidence>
<feature type="compositionally biased region" description="Low complexity" evidence="1">
    <location>
        <begin position="217"/>
        <end position="240"/>
    </location>
</feature>
<sequence length="329" mass="37185">MLCRLRNKDRKLLKKGIPYEMAKLEVRTYYDDVSATMTKDTNITRLSDADVIPISIEDKNNGTTSSITSITNAIGSLITNIDTIQAGDRPFNVRHHNTYIYICRFWVLACYNAEEVIELVLTSQVANLMLVDMQLDQNFDSMSLIQLYELLMDGSIFFVQYTKGQIKRIQMHQKTEVERESANEKQNQMSIAKNGNFNVEPMEEDYEDDSRERGPINNRTNNLIGNNVMQSSLSSQSKISCVRHKDESSTTGENTSGSRATRLNGLVMSVNEDVNEGCAIDIKEKDSGSRSTRKKERANPIMSLAPIQKLSNCSEAERANPALEKDKKD</sequence>
<feature type="compositionally biased region" description="Low complexity" evidence="1">
    <location>
        <begin position="249"/>
        <end position="258"/>
    </location>
</feature>